<keyword evidence="5" id="KW-1185">Reference proteome</keyword>
<keyword evidence="2" id="KW-0521">NADP</keyword>
<organism evidence="4 5">
    <name type="scientific">Podospora appendiculata</name>
    <dbReference type="NCBI Taxonomy" id="314037"/>
    <lineage>
        <taxon>Eukaryota</taxon>
        <taxon>Fungi</taxon>
        <taxon>Dikarya</taxon>
        <taxon>Ascomycota</taxon>
        <taxon>Pezizomycotina</taxon>
        <taxon>Sordariomycetes</taxon>
        <taxon>Sordariomycetidae</taxon>
        <taxon>Sordariales</taxon>
        <taxon>Podosporaceae</taxon>
        <taxon>Podospora</taxon>
    </lineage>
</organism>
<reference evidence="4" key="1">
    <citation type="journal article" date="2023" name="Mol. Phylogenet. Evol.">
        <title>Genome-scale phylogeny and comparative genomics of the fungal order Sordariales.</title>
        <authorList>
            <person name="Hensen N."/>
            <person name="Bonometti L."/>
            <person name="Westerberg I."/>
            <person name="Brannstrom I.O."/>
            <person name="Guillou S."/>
            <person name="Cros-Aarteil S."/>
            <person name="Calhoun S."/>
            <person name="Haridas S."/>
            <person name="Kuo A."/>
            <person name="Mondo S."/>
            <person name="Pangilinan J."/>
            <person name="Riley R."/>
            <person name="LaButti K."/>
            <person name="Andreopoulos B."/>
            <person name="Lipzen A."/>
            <person name="Chen C."/>
            <person name="Yan M."/>
            <person name="Daum C."/>
            <person name="Ng V."/>
            <person name="Clum A."/>
            <person name="Steindorff A."/>
            <person name="Ohm R.A."/>
            <person name="Martin F."/>
            <person name="Silar P."/>
            <person name="Natvig D.O."/>
            <person name="Lalanne C."/>
            <person name="Gautier V."/>
            <person name="Ament-Velasquez S.L."/>
            <person name="Kruys A."/>
            <person name="Hutchinson M.I."/>
            <person name="Powell A.J."/>
            <person name="Barry K."/>
            <person name="Miller A.N."/>
            <person name="Grigoriev I.V."/>
            <person name="Debuchy R."/>
            <person name="Gladieux P."/>
            <person name="Hiltunen Thoren M."/>
            <person name="Johannesson H."/>
        </authorList>
    </citation>
    <scope>NUCLEOTIDE SEQUENCE</scope>
    <source>
        <strain evidence="4">CBS 314.62</strain>
    </source>
</reference>
<sequence length="152" mass="16070">MTKLLVIVGITGNQGGSVADAFLSPPPSTQWRIRAITRDPSKPSTQAWAARGVELVQADLDDIPSLTSAFTGAHAIFAMTDYWGPLFDPAVQAAALARGVIPQTHCAELETQRGTNLARAAASPVVQATLERYVYSSLGDASRLSGGKYTKV</sequence>
<feature type="domain" description="NmrA-like" evidence="3">
    <location>
        <begin position="1"/>
        <end position="149"/>
    </location>
</feature>
<dbReference type="PANTHER" id="PTHR42748">
    <property type="entry name" value="NITROGEN METABOLITE REPRESSION PROTEIN NMRA FAMILY MEMBER"/>
    <property type="match status" value="1"/>
</dbReference>
<dbReference type="SUPFAM" id="SSF51735">
    <property type="entry name" value="NAD(P)-binding Rossmann-fold domains"/>
    <property type="match status" value="1"/>
</dbReference>
<comment type="similarity">
    <text evidence="1">Belongs to the NmrA-type oxidoreductase family.</text>
</comment>
<evidence type="ECO:0000256" key="1">
    <source>
        <dbReference type="ARBA" id="ARBA00006328"/>
    </source>
</evidence>
<evidence type="ECO:0000259" key="3">
    <source>
        <dbReference type="Pfam" id="PF05368"/>
    </source>
</evidence>
<dbReference type="InterPro" id="IPR008030">
    <property type="entry name" value="NmrA-like"/>
</dbReference>
<name>A0AAE0XB53_9PEZI</name>
<dbReference type="GO" id="GO:0005634">
    <property type="term" value="C:nucleus"/>
    <property type="evidence" value="ECO:0007669"/>
    <property type="project" value="TreeGrafter"/>
</dbReference>
<protein>
    <recommendedName>
        <fullName evidence="3">NmrA-like domain-containing protein</fullName>
    </recommendedName>
</protein>
<dbReference type="InterPro" id="IPR036291">
    <property type="entry name" value="NAD(P)-bd_dom_sf"/>
</dbReference>
<evidence type="ECO:0000256" key="2">
    <source>
        <dbReference type="ARBA" id="ARBA00022857"/>
    </source>
</evidence>
<proteinExistence type="inferred from homology"/>
<evidence type="ECO:0000313" key="5">
    <source>
        <dbReference type="Proteomes" id="UP001270362"/>
    </source>
</evidence>
<gene>
    <name evidence="4" type="ORF">B0T22DRAFT_376562</name>
</gene>
<dbReference type="PANTHER" id="PTHR42748:SF26">
    <property type="entry name" value="NMRA-LIKE DOMAIN-CONTAINING PROTEIN"/>
    <property type="match status" value="1"/>
</dbReference>
<reference evidence="4" key="2">
    <citation type="submission" date="2023-06" db="EMBL/GenBank/DDBJ databases">
        <authorList>
            <consortium name="Lawrence Berkeley National Laboratory"/>
            <person name="Haridas S."/>
            <person name="Hensen N."/>
            <person name="Bonometti L."/>
            <person name="Westerberg I."/>
            <person name="Brannstrom I.O."/>
            <person name="Guillou S."/>
            <person name="Cros-Aarteil S."/>
            <person name="Calhoun S."/>
            <person name="Kuo A."/>
            <person name="Mondo S."/>
            <person name="Pangilinan J."/>
            <person name="Riley R."/>
            <person name="Labutti K."/>
            <person name="Andreopoulos B."/>
            <person name="Lipzen A."/>
            <person name="Chen C."/>
            <person name="Yanf M."/>
            <person name="Daum C."/>
            <person name="Ng V."/>
            <person name="Clum A."/>
            <person name="Steindorff A."/>
            <person name="Ohm R."/>
            <person name="Martin F."/>
            <person name="Silar P."/>
            <person name="Natvig D."/>
            <person name="Lalanne C."/>
            <person name="Gautier V."/>
            <person name="Ament-Velasquez S.L."/>
            <person name="Kruys A."/>
            <person name="Hutchinson M.I."/>
            <person name="Powell A.J."/>
            <person name="Barry K."/>
            <person name="Miller A.N."/>
            <person name="Grigoriev I.V."/>
            <person name="Debuchy R."/>
            <person name="Gladieux P."/>
            <person name="Thoren M.H."/>
            <person name="Johannesson H."/>
        </authorList>
    </citation>
    <scope>NUCLEOTIDE SEQUENCE</scope>
    <source>
        <strain evidence="4">CBS 314.62</strain>
    </source>
</reference>
<dbReference type="Pfam" id="PF05368">
    <property type="entry name" value="NmrA"/>
    <property type="match status" value="1"/>
</dbReference>
<comment type="caution">
    <text evidence="4">The sequence shown here is derived from an EMBL/GenBank/DDBJ whole genome shotgun (WGS) entry which is preliminary data.</text>
</comment>
<evidence type="ECO:0000313" key="4">
    <source>
        <dbReference type="EMBL" id="KAK3689368.1"/>
    </source>
</evidence>
<dbReference type="EMBL" id="JAULSO010000002">
    <property type="protein sequence ID" value="KAK3689368.1"/>
    <property type="molecule type" value="Genomic_DNA"/>
</dbReference>
<dbReference type="Gene3D" id="3.40.50.720">
    <property type="entry name" value="NAD(P)-binding Rossmann-like Domain"/>
    <property type="match status" value="1"/>
</dbReference>
<dbReference type="AlphaFoldDB" id="A0AAE0XB53"/>
<accession>A0AAE0XB53</accession>
<dbReference type="InterPro" id="IPR051164">
    <property type="entry name" value="NmrA-like_oxidored"/>
</dbReference>
<dbReference type="Proteomes" id="UP001270362">
    <property type="component" value="Unassembled WGS sequence"/>
</dbReference>